<keyword evidence="1" id="KW-0067">ATP-binding</keyword>
<accession>A0ABS7CEH4</accession>
<comment type="caution">
    <text evidence="1">The sequence shown here is derived from an EMBL/GenBank/DDBJ whole genome shotgun (WGS) entry which is preliminary data.</text>
</comment>
<name>A0ABS7CEH4_9BACL</name>
<evidence type="ECO:0000313" key="1">
    <source>
        <dbReference type="EMBL" id="MBW7459016.1"/>
    </source>
</evidence>
<keyword evidence="2" id="KW-1185">Reference proteome</keyword>
<protein>
    <submittedName>
        <fullName evidence="1">ABC transporter ATP-binding protein</fullName>
    </submittedName>
</protein>
<dbReference type="GO" id="GO:0005524">
    <property type="term" value="F:ATP binding"/>
    <property type="evidence" value="ECO:0007669"/>
    <property type="project" value="UniProtKB-KW"/>
</dbReference>
<keyword evidence="1" id="KW-0547">Nucleotide-binding</keyword>
<dbReference type="Proteomes" id="UP001519887">
    <property type="component" value="Unassembled WGS sequence"/>
</dbReference>
<proteinExistence type="predicted"/>
<sequence>RIIVLSASPAVVLREIAVPFPRPRSGEQLWNEPVFNAMKLEIYELLKPDGTFESKRKEEAMH</sequence>
<organism evidence="1 2">
    <name type="scientific">Paenibacillus sepulcri</name>
    <dbReference type="NCBI Taxonomy" id="359917"/>
    <lineage>
        <taxon>Bacteria</taxon>
        <taxon>Bacillati</taxon>
        <taxon>Bacillota</taxon>
        <taxon>Bacilli</taxon>
        <taxon>Bacillales</taxon>
        <taxon>Paenibacillaceae</taxon>
        <taxon>Paenibacillus</taxon>
    </lineage>
</organism>
<evidence type="ECO:0000313" key="2">
    <source>
        <dbReference type="Proteomes" id="UP001519887"/>
    </source>
</evidence>
<reference evidence="1 2" key="1">
    <citation type="submission" date="2021-07" db="EMBL/GenBank/DDBJ databases">
        <title>Paenibacillus radiodurans sp. nov., isolated from the southeastern edge of Tengger Desert.</title>
        <authorList>
            <person name="Zhang G."/>
        </authorList>
    </citation>
    <scope>NUCLEOTIDE SEQUENCE [LARGE SCALE GENOMIC DNA]</scope>
    <source>
        <strain evidence="1 2">CCM 7311</strain>
    </source>
</reference>
<feature type="non-terminal residue" evidence="1">
    <location>
        <position position="1"/>
    </location>
</feature>
<dbReference type="EMBL" id="JAHZIK010001443">
    <property type="protein sequence ID" value="MBW7459016.1"/>
    <property type="molecule type" value="Genomic_DNA"/>
</dbReference>
<gene>
    <name evidence="1" type="ORF">K0U00_33700</name>
</gene>